<dbReference type="InterPro" id="IPR036653">
    <property type="entry name" value="CinA-like_C"/>
</dbReference>
<proteinExistence type="predicted"/>
<comment type="caution">
    <text evidence="2">The sequence shown here is derived from an EMBL/GenBank/DDBJ whole genome shotgun (WGS) entry which is preliminary data.</text>
</comment>
<evidence type="ECO:0000259" key="1">
    <source>
        <dbReference type="Pfam" id="PF02464"/>
    </source>
</evidence>
<organism evidence="2 3">
    <name type="scientific">Microbacterium helvum</name>
    <dbReference type="NCBI Taxonomy" id="2773713"/>
    <lineage>
        <taxon>Bacteria</taxon>
        <taxon>Bacillati</taxon>
        <taxon>Actinomycetota</taxon>
        <taxon>Actinomycetes</taxon>
        <taxon>Micrococcales</taxon>
        <taxon>Microbacteriaceae</taxon>
        <taxon>Microbacterium</taxon>
    </lineage>
</organism>
<accession>A0ABR8NT30</accession>
<sequence>MRHRALTVGVAESLTCGLLASEIGKGADAADWFAGGVVAYQTAVKEHVLGVPAGIDPCSAECAAQLARGVRELLGADIAVATTGVGGPDSEDGHPPGTVFVGWADAEDSGAELLQLSGGPDDVLRTTVERAVLRLVDLAERASAGMG</sequence>
<protein>
    <submittedName>
        <fullName evidence="2">CinA family protein</fullName>
    </submittedName>
</protein>
<dbReference type="NCBIfam" id="TIGR00199">
    <property type="entry name" value="PncC_domain"/>
    <property type="match status" value="1"/>
</dbReference>
<dbReference type="Pfam" id="PF02464">
    <property type="entry name" value="CinA"/>
    <property type="match status" value="1"/>
</dbReference>
<name>A0ABR8NT30_9MICO</name>
<dbReference type="Proteomes" id="UP000598426">
    <property type="component" value="Unassembled WGS sequence"/>
</dbReference>
<gene>
    <name evidence="2" type="ORF">IF188_13575</name>
</gene>
<reference evidence="2 3" key="1">
    <citation type="submission" date="2020-09" db="EMBL/GenBank/DDBJ databases">
        <title>Isolation and identification of active actinomycetes.</title>
        <authorList>
            <person name="Li X."/>
        </authorList>
    </citation>
    <scope>NUCLEOTIDE SEQUENCE [LARGE SCALE GENOMIC DNA]</scope>
    <source>
        <strain evidence="2 3">NEAU-LLC</strain>
    </source>
</reference>
<dbReference type="SUPFAM" id="SSF142433">
    <property type="entry name" value="CinA-like"/>
    <property type="match status" value="1"/>
</dbReference>
<evidence type="ECO:0000313" key="2">
    <source>
        <dbReference type="EMBL" id="MBD3942726.1"/>
    </source>
</evidence>
<keyword evidence="3" id="KW-1185">Reference proteome</keyword>
<dbReference type="EMBL" id="JACXZS010000009">
    <property type="protein sequence ID" value="MBD3942726.1"/>
    <property type="molecule type" value="Genomic_DNA"/>
</dbReference>
<dbReference type="Gene3D" id="3.90.950.20">
    <property type="entry name" value="CinA-like"/>
    <property type="match status" value="1"/>
</dbReference>
<evidence type="ECO:0000313" key="3">
    <source>
        <dbReference type="Proteomes" id="UP000598426"/>
    </source>
</evidence>
<feature type="domain" description="CinA C-terminal" evidence="1">
    <location>
        <begin position="2"/>
        <end position="135"/>
    </location>
</feature>
<dbReference type="InterPro" id="IPR008136">
    <property type="entry name" value="CinA_C"/>
</dbReference>